<dbReference type="EMBL" id="JASBNA010000001">
    <property type="protein sequence ID" value="KAK7695937.1"/>
    <property type="molecule type" value="Genomic_DNA"/>
</dbReference>
<dbReference type="AlphaFoldDB" id="A0AAW0GZ95"/>
<name>A0AAW0GZ95_9APHY</name>
<protein>
    <submittedName>
        <fullName evidence="2">Uncharacterized protein</fullName>
    </submittedName>
</protein>
<gene>
    <name evidence="2" type="ORF">QCA50_000576</name>
</gene>
<proteinExistence type="predicted"/>
<dbReference type="Proteomes" id="UP001385951">
    <property type="component" value="Unassembled WGS sequence"/>
</dbReference>
<feature type="compositionally biased region" description="Polar residues" evidence="1">
    <location>
        <begin position="60"/>
        <end position="69"/>
    </location>
</feature>
<keyword evidence="3" id="KW-1185">Reference proteome</keyword>
<feature type="region of interest" description="Disordered" evidence="1">
    <location>
        <begin position="50"/>
        <end position="75"/>
    </location>
</feature>
<evidence type="ECO:0000256" key="1">
    <source>
        <dbReference type="SAM" id="MobiDB-lite"/>
    </source>
</evidence>
<evidence type="ECO:0000313" key="2">
    <source>
        <dbReference type="EMBL" id="KAK7695937.1"/>
    </source>
</evidence>
<evidence type="ECO:0000313" key="3">
    <source>
        <dbReference type="Proteomes" id="UP001385951"/>
    </source>
</evidence>
<accession>A0AAW0GZ95</accession>
<reference evidence="2 3" key="1">
    <citation type="submission" date="2022-09" db="EMBL/GenBank/DDBJ databases">
        <authorList>
            <person name="Palmer J.M."/>
        </authorList>
    </citation>
    <scope>NUCLEOTIDE SEQUENCE [LARGE SCALE GENOMIC DNA]</scope>
    <source>
        <strain evidence="2 3">DSM 7382</strain>
    </source>
</reference>
<sequence length="75" mass="8160">MSYTSTTPSYALLPASAAAPNAFNLFSLSQNPRDSHLMFEDLGFILRASNGRQGGRKRSNSTPSITSSLKKLLRL</sequence>
<organism evidence="2 3">
    <name type="scientific">Cerrena zonata</name>
    <dbReference type="NCBI Taxonomy" id="2478898"/>
    <lineage>
        <taxon>Eukaryota</taxon>
        <taxon>Fungi</taxon>
        <taxon>Dikarya</taxon>
        <taxon>Basidiomycota</taxon>
        <taxon>Agaricomycotina</taxon>
        <taxon>Agaricomycetes</taxon>
        <taxon>Polyporales</taxon>
        <taxon>Cerrenaceae</taxon>
        <taxon>Cerrena</taxon>
    </lineage>
</organism>
<comment type="caution">
    <text evidence="2">The sequence shown here is derived from an EMBL/GenBank/DDBJ whole genome shotgun (WGS) entry which is preliminary data.</text>
</comment>